<feature type="non-terminal residue" evidence="2">
    <location>
        <position position="57"/>
    </location>
</feature>
<sequence length="57" mass="5936">KISGLLAVVLRLVVPQRFTRAASGILKGCLGTGNFGKVRSNLKVDNEVSLTVVPSGV</sequence>
<dbReference type="AlphaFoldDB" id="A0AAD7ZNA9"/>
<name>A0AAD7ZNA9_DIPPU</name>
<comment type="caution">
    <text evidence="2">The sequence shown here is derived from an EMBL/GenBank/DDBJ whole genome shotgun (WGS) entry which is preliminary data.</text>
</comment>
<feature type="chain" id="PRO_5042172369" evidence="1">
    <location>
        <begin position="22"/>
        <end position="57"/>
    </location>
</feature>
<protein>
    <submittedName>
        <fullName evidence="2">Uncharacterized protein</fullName>
    </submittedName>
</protein>
<organism evidence="2 3">
    <name type="scientific">Diploptera punctata</name>
    <name type="common">Pacific beetle cockroach</name>
    <dbReference type="NCBI Taxonomy" id="6984"/>
    <lineage>
        <taxon>Eukaryota</taxon>
        <taxon>Metazoa</taxon>
        <taxon>Ecdysozoa</taxon>
        <taxon>Arthropoda</taxon>
        <taxon>Hexapoda</taxon>
        <taxon>Insecta</taxon>
        <taxon>Pterygota</taxon>
        <taxon>Neoptera</taxon>
        <taxon>Polyneoptera</taxon>
        <taxon>Dictyoptera</taxon>
        <taxon>Blattodea</taxon>
        <taxon>Blaberoidea</taxon>
        <taxon>Blaberidae</taxon>
        <taxon>Diplopterinae</taxon>
        <taxon>Diploptera</taxon>
    </lineage>
</organism>
<keyword evidence="1" id="KW-0732">Signal</keyword>
<feature type="signal peptide" evidence="1">
    <location>
        <begin position="1"/>
        <end position="21"/>
    </location>
</feature>
<proteinExistence type="predicted"/>
<evidence type="ECO:0000313" key="2">
    <source>
        <dbReference type="EMBL" id="KAJ9583884.1"/>
    </source>
</evidence>
<keyword evidence="3" id="KW-1185">Reference proteome</keyword>
<reference evidence="2" key="1">
    <citation type="journal article" date="2023" name="IScience">
        <title>Live-bearing cockroach genome reveals convergent evolutionary mechanisms linked to viviparity in insects and beyond.</title>
        <authorList>
            <person name="Fouks B."/>
            <person name="Harrison M.C."/>
            <person name="Mikhailova A.A."/>
            <person name="Marchal E."/>
            <person name="English S."/>
            <person name="Carruthers M."/>
            <person name="Jennings E.C."/>
            <person name="Chiamaka E.L."/>
            <person name="Frigard R.A."/>
            <person name="Pippel M."/>
            <person name="Attardo G.M."/>
            <person name="Benoit J.B."/>
            <person name="Bornberg-Bauer E."/>
            <person name="Tobe S.S."/>
        </authorList>
    </citation>
    <scope>NUCLEOTIDE SEQUENCE</scope>
    <source>
        <strain evidence="2">Stay&amp;Tobe</strain>
    </source>
</reference>
<evidence type="ECO:0000313" key="3">
    <source>
        <dbReference type="Proteomes" id="UP001233999"/>
    </source>
</evidence>
<accession>A0AAD7ZNA9</accession>
<gene>
    <name evidence="2" type="ORF">L9F63_021776</name>
</gene>
<reference evidence="2" key="2">
    <citation type="submission" date="2023-05" db="EMBL/GenBank/DDBJ databases">
        <authorList>
            <person name="Fouks B."/>
        </authorList>
    </citation>
    <scope>NUCLEOTIDE SEQUENCE</scope>
    <source>
        <strain evidence="2">Stay&amp;Tobe</strain>
        <tissue evidence="2">Testes</tissue>
    </source>
</reference>
<dbReference type="EMBL" id="JASPKZ010007506">
    <property type="protein sequence ID" value="KAJ9583884.1"/>
    <property type="molecule type" value="Genomic_DNA"/>
</dbReference>
<dbReference type="Proteomes" id="UP001233999">
    <property type="component" value="Unassembled WGS sequence"/>
</dbReference>
<evidence type="ECO:0000256" key="1">
    <source>
        <dbReference type="SAM" id="SignalP"/>
    </source>
</evidence>
<feature type="non-terminal residue" evidence="2">
    <location>
        <position position="1"/>
    </location>
</feature>